<feature type="region of interest" description="Disordered" evidence="1">
    <location>
        <begin position="1"/>
        <end position="40"/>
    </location>
</feature>
<dbReference type="Proteomes" id="UP000031523">
    <property type="component" value="Chromosome"/>
</dbReference>
<organism evidence="2 3">
    <name type="scientific">Streptomyces albus (strain ATCC 21838 / DSM 41398 / FERM P-419 / JCM 4703 / NBRC 107858)</name>
    <dbReference type="NCBI Taxonomy" id="1081613"/>
    <lineage>
        <taxon>Bacteria</taxon>
        <taxon>Bacillati</taxon>
        <taxon>Actinomycetota</taxon>
        <taxon>Actinomycetes</taxon>
        <taxon>Kitasatosporales</taxon>
        <taxon>Streptomycetaceae</taxon>
        <taxon>Streptomyces</taxon>
    </lineage>
</organism>
<sequence>MRTATGLGPRAPVQHKAHAAQHSVRTRGRGARSAASRFRG</sequence>
<dbReference type="EMBL" id="CP010519">
    <property type="protein sequence ID" value="AJE85762.1"/>
    <property type="molecule type" value="Genomic_DNA"/>
</dbReference>
<feature type="compositionally biased region" description="Low complexity" evidence="1">
    <location>
        <begin position="31"/>
        <end position="40"/>
    </location>
</feature>
<dbReference type="AlphaFoldDB" id="A0A0B5F5Y3"/>
<name>A0A0B5F5Y3_STRA4</name>
<feature type="compositionally biased region" description="Basic residues" evidence="1">
    <location>
        <begin position="13"/>
        <end position="30"/>
    </location>
</feature>
<gene>
    <name evidence="2" type="ORF">SLNWT_5386</name>
</gene>
<evidence type="ECO:0000313" key="2">
    <source>
        <dbReference type="EMBL" id="AJE85762.1"/>
    </source>
</evidence>
<evidence type="ECO:0000313" key="3">
    <source>
        <dbReference type="Proteomes" id="UP000031523"/>
    </source>
</evidence>
<keyword evidence="3" id="KW-1185">Reference proteome</keyword>
<protein>
    <submittedName>
        <fullName evidence="2">Uncharacterized protein</fullName>
    </submittedName>
</protein>
<reference evidence="2 3" key="1">
    <citation type="submission" date="2015-01" db="EMBL/GenBank/DDBJ databases">
        <title>Enhanced salinomycin production by adjusting the supply of polyketide extender units in Streptomyce albus DSM 41398.</title>
        <authorList>
            <person name="Lu C."/>
        </authorList>
    </citation>
    <scope>NUCLEOTIDE SEQUENCE [LARGE SCALE GENOMIC DNA]</scope>
    <source>
        <strain evidence="3">ATCC 21838 / DSM 41398 / FERM P-419 / JCM 4703 / NBRC 107858</strain>
    </source>
</reference>
<accession>A0A0B5F5Y3</accession>
<evidence type="ECO:0000256" key="1">
    <source>
        <dbReference type="SAM" id="MobiDB-lite"/>
    </source>
</evidence>
<proteinExistence type="predicted"/>
<dbReference type="KEGG" id="sals:SLNWT_5386"/>